<keyword evidence="3" id="KW-1185">Reference proteome</keyword>
<evidence type="ECO:0000313" key="3">
    <source>
        <dbReference type="Proteomes" id="UP000704762"/>
    </source>
</evidence>
<gene>
    <name evidence="2" type="ORF">JOE57_000094</name>
</gene>
<proteinExistence type="predicted"/>
<evidence type="ECO:0008006" key="4">
    <source>
        <dbReference type="Google" id="ProtNLM"/>
    </source>
</evidence>
<organism evidence="2 3">
    <name type="scientific">Microlunatus panaciterrae</name>
    <dbReference type="NCBI Taxonomy" id="400768"/>
    <lineage>
        <taxon>Bacteria</taxon>
        <taxon>Bacillati</taxon>
        <taxon>Actinomycetota</taxon>
        <taxon>Actinomycetes</taxon>
        <taxon>Propionibacteriales</taxon>
        <taxon>Propionibacteriaceae</taxon>
        <taxon>Microlunatus</taxon>
    </lineage>
</organism>
<evidence type="ECO:0000313" key="2">
    <source>
        <dbReference type="EMBL" id="MBM7797173.1"/>
    </source>
</evidence>
<dbReference type="EMBL" id="JAFBCF010000001">
    <property type="protein sequence ID" value="MBM7797173.1"/>
    <property type="molecule type" value="Genomic_DNA"/>
</dbReference>
<dbReference type="RefSeq" id="WP_204915898.1">
    <property type="nucleotide sequence ID" value="NZ_BAAAQP010000003.1"/>
</dbReference>
<comment type="caution">
    <text evidence="2">The sequence shown here is derived from an EMBL/GenBank/DDBJ whole genome shotgun (WGS) entry which is preliminary data.</text>
</comment>
<sequence>MTNVAIKLGSFAVGLALLFGLAFAVGHAVRPVSGDRAVPGHQAGGMDGHDESADPSQKSQTLPGLAVSEQGYTLVPERVSYASGSRQPFRFAITGPDGQAVQHYRLAHEKELHLIVVARDLGSFQHLHPTRGADGTWSATLDLSEPGPYRVFADFTPEASPSALTLGVDVFVAGHYVPAALPEPADVATVDGYQVTLSGAPVADEESVLSFRVSRDGRAVGDLEPYLGAFGHLVSLRVGDLAYLHTHPAMMAEAGQRGGPSVQFATTFPTAGSYRLFLDFKHGGSVHTAAFTVTVDRHGHPTASPTR</sequence>
<evidence type="ECO:0000256" key="1">
    <source>
        <dbReference type="SAM" id="MobiDB-lite"/>
    </source>
</evidence>
<feature type="region of interest" description="Disordered" evidence="1">
    <location>
        <begin position="36"/>
        <end position="62"/>
    </location>
</feature>
<name>A0ABS2RDV5_9ACTN</name>
<accession>A0ABS2RDV5</accession>
<protein>
    <recommendedName>
        <fullName evidence="4">Secreted protein</fullName>
    </recommendedName>
</protein>
<dbReference type="Proteomes" id="UP000704762">
    <property type="component" value="Unassembled WGS sequence"/>
</dbReference>
<reference evidence="2 3" key="1">
    <citation type="submission" date="2021-01" db="EMBL/GenBank/DDBJ databases">
        <title>Sequencing the genomes of 1000 actinobacteria strains.</title>
        <authorList>
            <person name="Klenk H.-P."/>
        </authorList>
    </citation>
    <scope>NUCLEOTIDE SEQUENCE [LARGE SCALE GENOMIC DNA]</scope>
    <source>
        <strain evidence="2 3">DSM 18662</strain>
    </source>
</reference>